<proteinExistence type="predicted"/>
<gene>
    <name evidence="1" type="ORF">FD01_GL000847</name>
</gene>
<reference evidence="1 2" key="1">
    <citation type="journal article" date="2015" name="Genome Announc.">
        <title>Expanding the biotechnology potential of lactobacilli through comparative genomics of 213 strains and associated genera.</title>
        <authorList>
            <person name="Sun Z."/>
            <person name="Harris H.M."/>
            <person name="McCann A."/>
            <person name="Guo C."/>
            <person name="Argimon S."/>
            <person name="Zhang W."/>
            <person name="Yang X."/>
            <person name="Jeffery I.B."/>
            <person name="Cooney J.C."/>
            <person name="Kagawa T.F."/>
            <person name="Liu W."/>
            <person name="Song Y."/>
            <person name="Salvetti E."/>
            <person name="Wrobel A."/>
            <person name="Rasinkangas P."/>
            <person name="Parkhill J."/>
            <person name="Rea M.C."/>
            <person name="O'Sullivan O."/>
            <person name="Ritari J."/>
            <person name="Douillard F.P."/>
            <person name="Paul Ross R."/>
            <person name="Yang R."/>
            <person name="Briner A.E."/>
            <person name="Felis G.E."/>
            <person name="de Vos W.M."/>
            <person name="Barrangou R."/>
            <person name="Klaenhammer T.R."/>
            <person name="Caufield P.W."/>
            <person name="Cui Y."/>
            <person name="Zhang H."/>
            <person name="O'Toole P.W."/>
        </authorList>
    </citation>
    <scope>NUCLEOTIDE SEQUENCE [LARGE SCALE GENOMIC DNA]</scope>
    <source>
        <strain evidence="1 2">DSM 13343</strain>
    </source>
</reference>
<dbReference type="AlphaFoldDB" id="A0A0R1QSL1"/>
<protein>
    <submittedName>
        <fullName evidence="1">Uncharacterized protein</fullName>
    </submittedName>
</protein>
<dbReference type="PATRIC" id="fig|1423769.4.peg.908"/>
<dbReference type="Proteomes" id="UP000051790">
    <property type="component" value="Unassembled WGS sequence"/>
</dbReference>
<keyword evidence="2" id="KW-1185">Reference proteome</keyword>
<name>A0A0R1QSL1_9LACO</name>
<accession>A0A0R1QSL1</accession>
<comment type="caution">
    <text evidence="1">The sequence shown here is derived from an EMBL/GenBank/DDBJ whole genome shotgun (WGS) entry which is preliminary data.</text>
</comment>
<dbReference type="EMBL" id="AZEU01000134">
    <property type="protein sequence ID" value="KRL45058.1"/>
    <property type="molecule type" value="Genomic_DNA"/>
</dbReference>
<evidence type="ECO:0000313" key="2">
    <source>
        <dbReference type="Proteomes" id="UP000051790"/>
    </source>
</evidence>
<evidence type="ECO:0000313" key="1">
    <source>
        <dbReference type="EMBL" id="KRL45058.1"/>
    </source>
</evidence>
<dbReference type="RefSeq" id="WP_054714039.1">
    <property type="nucleotide sequence ID" value="NZ_AZEU01000134.1"/>
</dbReference>
<organism evidence="1 2">
    <name type="scientific">Lacticaseibacillus manihotivorans DSM 13343 = JCM 12514</name>
    <dbReference type="NCBI Taxonomy" id="1423769"/>
    <lineage>
        <taxon>Bacteria</taxon>
        <taxon>Bacillati</taxon>
        <taxon>Bacillota</taxon>
        <taxon>Bacilli</taxon>
        <taxon>Lactobacillales</taxon>
        <taxon>Lactobacillaceae</taxon>
        <taxon>Lacticaseibacillus</taxon>
    </lineage>
</organism>
<sequence length="166" mass="18701">MTQAQIKQLKTKLNKVTKQSLIEQLVQLAIQDETCYLALSRKISVKQSKPTQRSVSANQCRQLLEFVEDWSQGNIDEQDFDNAQYLLGEIVRPVKFNAKIVPAQMVAPTLIIALATTVLADYPDDVEETLINEAQEMIDQVFALNLTTSQACNQIFGYFGRKTVTC</sequence>